<protein>
    <submittedName>
        <fullName evidence="1">Uncharacterized protein</fullName>
    </submittedName>
</protein>
<reference evidence="2" key="1">
    <citation type="journal article" date="2023" name="Commun. Biol.">
        <title>Genome analysis of Parmales, the sister group of diatoms, reveals the evolutionary specialization of diatoms from phago-mixotrophs to photoautotrophs.</title>
        <authorList>
            <person name="Ban H."/>
            <person name="Sato S."/>
            <person name="Yoshikawa S."/>
            <person name="Yamada K."/>
            <person name="Nakamura Y."/>
            <person name="Ichinomiya M."/>
            <person name="Sato N."/>
            <person name="Blanc-Mathieu R."/>
            <person name="Endo H."/>
            <person name="Kuwata A."/>
            <person name="Ogata H."/>
        </authorList>
    </citation>
    <scope>NUCLEOTIDE SEQUENCE [LARGE SCALE GENOMIC DNA]</scope>
    <source>
        <strain evidence="2">NIES 3699</strain>
    </source>
</reference>
<proteinExistence type="predicted"/>
<dbReference type="AlphaFoldDB" id="A0A9W7C2K1"/>
<organism evidence="1 2">
    <name type="scientific">Triparma verrucosa</name>
    <dbReference type="NCBI Taxonomy" id="1606542"/>
    <lineage>
        <taxon>Eukaryota</taxon>
        <taxon>Sar</taxon>
        <taxon>Stramenopiles</taxon>
        <taxon>Ochrophyta</taxon>
        <taxon>Bolidophyceae</taxon>
        <taxon>Parmales</taxon>
        <taxon>Triparmaceae</taxon>
        <taxon>Triparma</taxon>
    </lineage>
</organism>
<dbReference type="EMBL" id="BRXX01000258">
    <property type="protein sequence ID" value="GMI01083.1"/>
    <property type="molecule type" value="Genomic_DNA"/>
</dbReference>
<sequence length="103" mass="11366">MEKYKSKSDDEYMVGAGGYCALAVSGADPACDYSVCQGPACLDSSDTVAIYDDKKIYFFLGKGARNIFEEDLDTNLENAKWAVDEVEGKNEVSCFNSEIFRCQ</sequence>
<keyword evidence="2" id="KW-1185">Reference proteome</keyword>
<evidence type="ECO:0000313" key="1">
    <source>
        <dbReference type="EMBL" id="GMI01083.1"/>
    </source>
</evidence>
<evidence type="ECO:0000313" key="2">
    <source>
        <dbReference type="Proteomes" id="UP001165160"/>
    </source>
</evidence>
<name>A0A9W7C2K1_9STRA</name>
<comment type="caution">
    <text evidence="1">The sequence shown here is derived from an EMBL/GenBank/DDBJ whole genome shotgun (WGS) entry which is preliminary data.</text>
</comment>
<dbReference type="Proteomes" id="UP001165160">
    <property type="component" value="Unassembled WGS sequence"/>
</dbReference>
<gene>
    <name evidence="1" type="ORF">TrVE_jg2020</name>
</gene>
<accession>A0A9W7C2K1</accession>